<evidence type="ECO:0000313" key="11">
    <source>
        <dbReference type="Proteomes" id="UP000074108"/>
    </source>
</evidence>
<feature type="transmembrane region" description="Helical" evidence="8">
    <location>
        <begin position="186"/>
        <end position="203"/>
    </location>
</feature>
<gene>
    <name evidence="10" type="ORF">Q75_13875</name>
</gene>
<dbReference type="PANTHER" id="PTHR23522">
    <property type="entry name" value="BLL5896 PROTEIN"/>
    <property type="match status" value="1"/>
</dbReference>
<keyword evidence="11" id="KW-1185">Reference proteome</keyword>
<dbReference type="Pfam" id="PF12832">
    <property type="entry name" value="MFS_1_like"/>
    <property type="match status" value="1"/>
</dbReference>
<feature type="transmembrane region" description="Helical" evidence="8">
    <location>
        <begin position="347"/>
        <end position="366"/>
    </location>
</feature>
<feature type="transmembrane region" description="Helical" evidence="8">
    <location>
        <begin position="60"/>
        <end position="77"/>
    </location>
</feature>
<keyword evidence="4" id="KW-0997">Cell inner membrane</keyword>
<dbReference type="Proteomes" id="UP000074108">
    <property type="component" value="Unassembled WGS sequence"/>
</dbReference>
<dbReference type="EMBL" id="LDYG01000046">
    <property type="protein sequence ID" value="KUP04945.1"/>
    <property type="molecule type" value="Genomic_DNA"/>
</dbReference>
<sequence>MFFTQSAGMTTGSFIAVYLVFRGLSAAEIGLVLAAGKVAMLIANPVSGYMSDRLKTIKRLVLTGAIFMTAFGALMFSSQSFEAILLLYFLFSFSLGPVVALGESLAQKTANDMKLSFGSFRMWGSLGAAIAVLGSGLLLSLISIHWIILPFLFFCVFLIGTALKIEDVVVSTKPVKFSDTLLLLKNRSLFLFLASSLFVTIAHRANDDYIALFITEMGGNESLIGWAWFIGIFTEFLVFSWSYKWYRQYHPLTFTVIAAVLYGVRYLVMSFVYDPYILLLLQPLHGITFGILYTAAFDYVTRIVPKELQSTGHVLLSMSFFGISGIIAALGGGFVIEHFSTHTLFEWIGYLSLFSALLLVGYSVLVRRGSLELAWSK</sequence>
<dbReference type="InterPro" id="IPR024989">
    <property type="entry name" value="MFS_assoc_dom"/>
</dbReference>
<dbReference type="GO" id="GO:0015528">
    <property type="term" value="F:lactose:proton symporter activity"/>
    <property type="evidence" value="ECO:0007669"/>
    <property type="project" value="TreeGrafter"/>
</dbReference>
<evidence type="ECO:0000256" key="6">
    <source>
        <dbReference type="ARBA" id="ARBA00022989"/>
    </source>
</evidence>
<keyword evidence="7 8" id="KW-0472">Membrane</keyword>
<dbReference type="PANTHER" id="PTHR23522:SF10">
    <property type="entry name" value="3-PHENYLPROPIONIC ACID TRANSPORTER-RELATED"/>
    <property type="match status" value="1"/>
</dbReference>
<comment type="caution">
    <text evidence="10">The sequence shown here is derived from an EMBL/GenBank/DDBJ whole genome shotgun (WGS) entry which is preliminary data.</text>
</comment>
<feature type="domain" description="Major facilitator superfamily associated" evidence="9">
    <location>
        <begin position="14"/>
        <end position="346"/>
    </location>
</feature>
<organism evidence="10 11">
    <name type="scientific">Bacillus coahuilensis p1.1.43</name>
    <dbReference type="NCBI Taxonomy" id="1150625"/>
    <lineage>
        <taxon>Bacteria</taxon>
        <taxon>Bacillati</taxon>
        <taxon>Bacillota</taxon>
        <taxon>Bacilli</taxon>
        <taxon>Bacillales</taxon>
        <taxon>Bacillaceae</taxon>
        <taxon>Bacillus</taxon>
    </lineage>
</organism>
<protein>
    <recommendedName>
        <fullName evidence="9">Major facilitator superfamily associated domain-containing protein</fullName>
    </recommendedName>
</protein>
<reference evidence="10 11" key="1">
    <citation type="journal article" date="2016" name="Front. Microbiol.">
        <title>Microevolution Analysis of Bacillus coahuilensis Unveils Differences in Phosphorus Acquisition Strategies and Their Regulation.</title>
        <authorList>
            <person name="Gomez-Lunar Z."/>
            <person name="Hernandez-Gonzalez I."/>
            <person name="Rodriguez-Torres M.D."/>
            <person name="Souza V."/>
            <person name="Olmedo-Alvarez G."/>
        </authorList>
    </citation>
    <scope>NUCLEOTIDE SEQUENCE [LARGE SCALE GENOMIC DNA]</scope>
    <source>
        <strain evidence="11">p1.1.43</strain>
    </source>
</reference>
<evidence type="ECO:0000259" key="9">
    <source>
        <dbReference type="Pfam" id="PF12832"/>
    </source>
</evidence>
<feature type="transmembrane region" description="Helical" evidence="8">
    <location>
        <begin position="83"/>
        <end position="102"/>
    </location>
</feature>
<evidence type="ECO:0000256" key="7">
    <source>
        <dbReference type="ARBA" id="ARBA00023136"/>
    </source>
</evidence>
<dbReference type="PATRIC" id="fig|1150625.3.peg.2913"/>
<dbReference type="Gene3D" id="1.20.1250.20">
    <property type="entry name" value="MFS general substrate transporter like domains"/>
    <property type="match status" value="2"/>
</dbReference>
<dbReference type="SUPFAM" id="SSF103473">
    <property type="entry name" value="MFS general substrate transporter"/>
    <property type="match status" value="1"/>
</dbReference>
<dbReference type="GO" id="GO:0030395">
    <property type="term" value="F:lactose binding"/>
    <property type="evidence" value="ECO:0007669"/>
    <property type="project" value="TreeGrafter"/>
</dbReference>
<evidence type="ECO:0000256" key="4">
    <source>
        <dbReference type="ARBA" id="ARBA00022519"/>
    </source>
</evidence>
<comment type="subcellular location">
    <subcellularLocation>
        <location evidence="1">Cell inner membrane</location>
        <topology evidence="1">Multi-pass membrane protein</topology>
    </subcellularLocation>
</comment>
<dbReference type="STRING" id="1150625.Q75_13875"/>
<keyword evidence="3" id="KW-1003">Cell membrane</keyword>
<accession>A0A147K5M7</accession>
<feature type="transmembrane region" description="Helical" evidence="8">
    <location>
        <begin position="312"/>
        <end position="335"/>
    </location>
</feature>
<dbReference type="InterPro" id="IPR036259">
    <property type="entry name" value="MFS_trans_sf"/>
</dbReference>
<feature type="transmembrane region" description="Helical" evidence="8">
    <location>
        <begin position="223"/>
        <end position="243"/>
    </location>
</feature>
<evidence type="ECO:0000256" key="5">
    <source>
        <dbReference type="ARBA" id="ARBA00022692"/>
    </source>
</evidence>
<keyword evidence="2" id="KW-0813">Transport</keyword>
<feature type="transmembrane region" description="Helical" evidence="8">
    <location>
        <begin position="279"/>
        <end position="300"/>
    </location>
</feature>
<evidence type="ECO:0000256" key="2">
    <source>
        <dbReference type="ARBA" id="ARBA00022448"/>
    </source>
</evidence>
<feature type="transmembrane region" description="Helical" evidence="8">
    <location>
        <begin position="123"/>
        <end position="141"/>
    </location>
</feature>
<name>A0A147K5M7_9BACI</name>
<evidence type="ECO:0000256" key="8">
    <source>
        <dbReference type="SAM" id="Phobius"/>
    </source>
</evidence>
<feature type="transmembrane region" description="Helical" evidence="8">
    <location>
        <begin position="15"/>
        <end position="39"/>
    </location>
</feature>
<keyword evidence="6 8" id="KW-1133">Transmembrane helix</keyword>
<evidence type="ECO:0000256" key="3">
    <source>
        <dbReference type="ARBA" id="ARBA00022475"/>
    </source>
</evidence>
<keyword evidence="5 8" id="KW-0812">Transmembrane</keyword>
<dbReference type="GO" id="GO:0005886">
    <property type="term" value="C:plasma membrane"/>
    <property type="evidence" value="ECO:0007669"/>
    <property type="project" value="UniProtKB-SubCell"/>
</dbReference>
<evidence type="ECO:0000313" key="10">
    <source>
        <dbReference type="EMBL" id="KUP04945.1"/>
    </source>
</evidence>
<dbReference type="AlphaFoldDB" id="A0A147K5M7"/>
<feature type="transmembrane region" description="Helical" evidence="8">
    <location>
        <begin position="252"/>
        <end position="273"/>
    </location>
</feature>
<evidence type="ECO:0000256" key="1">
    <source>
        <dbReference type="ARBA" id="ARBA00004429"/>
    </source>
</evidence>
<proteinExistence type="predicted"/>